<evidence type="ECO:0000313" key="1">
    <source>
        <dbReference type="EMBL" id="CAH0381818.1"/>
    </source>
</evidence>
<dbReference type="Proteomes" id="UP001152759">
    <property type="component" value="Chromosome 1"/>
</dbReference>
<organism evidence="1 2">
    <name type="scientific">Bemisia tabaci</name>
    <name type="common">Sweetpotato whitefly</name>
    <name type="synonym">Aleurodes tabaci</name>
    <dbReference type="NCBI Taxonomy" id="7038"/>
    <lineage>
        <taxon>Eukaryota</taxon>
        <taxon>Metazoa</taxon>
        <taxon>Ecdysozoa</taxon>
        <taxon>Arthropoda</taxon>
        <taxon>Hexapoda</taxon>
        <taxon>Insecta</taxon>
        <taxon>Pterygota</taxon>
        <taxon>Neoptera</taxon>
        <taxon>Paraneoptera</taxon>
        <taxon>Hemiptera</taxon>
        <taxon>Sternorrhyncha</taxon>
        <taxon>Aleyrodoidea</taxon>
        <taxon>Aleyrodidae</taxon>
        <taxon>Aleyrodinae</taxon>
        <taxon>Bemisia</taxon>
    </lineage>
</organism>
<name>A0A9P0A135_BEMTA</name>
<sequence>MRYSPRSRLLNFSLSTMEGQVTFNDPRIKAKLEELMGTNVVRLTDRNYMLQLRARLLDEYEQNLRKRMKERERDEVEREKRLILSGRMPIEDAPAELEDHPVFRITQFTRKILQEKREKAMKRQTFKCKAVPVDVLVDKKINSTVGTERSKTHSNDEELRLGSCETLDKVDGPGITSSEDRRSVVIEEMAPGFMFTQEEYDNLKYEAPLVKQLRTIQDIEEMYKLADSIVGPYTLYKKPKQHQYSGS</sequence>
<proteinExistence type="predicted"/>
<keyword evidence="2" id="KW-1185">Reference proteome</keyword>
<dbReference type="EMBL" id="OU963862">
    <property type="protein sequence ID" value="CAH0381818.1"/>
    <property type="molecule type" value="Genomic_DNA"/>
</dbReference>
<gene>
    <name evidence="1" type="ORF">BEMITA_LOCUS1433</name>
</gene>
<protein>
    <submittedName>
        <fullName evidence="1">Uncharacterized protein</fullName>
    </submittedName>
</protein>
<dbReference type="KEGG" id="btab:109043042"/>
<accession>A0A9P0A135</accession>
<dbReference type="AlphaFoldDB" id="A0A9P0A135"/>
<reference evidence="1" key="1">
    <citation type="submission" date="2021-12" db="EMBL/GenBank/DDBJ databases">
        <authorList>
            <person name="King R."/>
        </authorList>
    </citation>
    <scope>NUCLEOTIDE SEQUENCE</scope>
</reference>
<evidence type="ECO:0000313" key="2">
    <source>
        <dbReference type="Proteomes" id="UP001152759"/>
    </source>
</evidence>